<organism evidence="1 2">
    <name type="scientific">Armillaria gallica</name>
    <name type="common">Bulbous honey fungus</name>
    <name type="synonym">Armillaria bulbosa</name>
    <dbReference type="NCBI Taxonomy" id="47427"/>
    <lineage>
        <taxon>Eukaryota</taxon>
        <taxon>Fungi</taxon>
        <taxon>Dikarya</taxon>
        <taxon>Basidiomycota</taxon>
        <taxon>Agaricomycotina</taxon>
        <taxon>Agaricomycetes</taxon>
        <taxon>Agaricomycetidae</taxon>
        <taxon>Agaricales</taxon>
        <taxon>Marasmiineae</taxon>
        <taxon>Physalacriaceae</taxon>
        <taxon>Armillaria</taxon>
    </lineage>
</organism>
<evidence type="ECO:0000313" key="1">
    <source>
        <dbReference type="EMBL" id="PBK97217.1"/>
    </source>
</evidence>
<dbReference type="EMBL" id="KZ293649">
    <property type="protein sequence ID" value="PBK97217.1"/>
    <property type="molecule type" value="Genomic_DNA"/>
</dbReference>
<dbReference type="Proteomes" id="UP000217790">
    <property type="component" value="Unassembled WGS sequence"/>
</dbReference>
<accession>A0A2H3E779</accession>
<dbReference type="InParanoid" id="A0A2H3E779"/>
<evidence type="ECO:0008006" key="3">
    <source>
        <dbReference type="Google" id="ProtNLM"/>
    </source>
</evidence>
<keyword evidence="2" id="KW-1185">Reference proteome</keyword>
<proteinExistence type="predicted"/>
<protein>
    <recommendedName>
        <fullName evidence="3">F-box domain-containing protein</fullName>
    </recommendedName>
</protein>
<dbReference type="OrthoDB" id="2745898at2759"/>
<gene>
    <name evidence="1" type="ORF">ARMGADRAFT_1075725</name>
</gene>
<dbReference type="AlphaFoldDB" id="A0A2H3E779"/>
<reference evidence="2" key="1">
    <citation type="journal article" date="2017" name="Nat. Ecol. Evol.">
        <title>Genome expansion and lineage-specific genetic innovations in the forest pathogenic fungi Armillaria.</title>
        <authorList>
            <person name="Sipos G."/>
            <person name="Prasanna A.N."/>
            <person name="Walter M.C."/>
            <person name="O'Connor E."/>
            <person name="Balint B."/>
            <person name="Krizsan K."/>
            <person name="Kiss B."/>
            <person name="Hess J."/>
            <person name="Varga T."/>
            <person name="Slot J."/>
            <person name="Riley R."/>
            <person name="Boka B."/>
            <person name="Rigling D."/>
            <person name="Barry K."/>
            <person name="Lee J."/>
            <person name="Mihaltcheva S."/>
            <person name="LaButti K."/>
            <person name="Lipzen A."/>
            <person name="Waldron R."/>
            <person name="Moloney N.M."/>
            <person name="Sperisen C."/>
            <person name="Kredics L."/>
            <person name="Vagvoelgyi C."/>
            <person name="Patrignani A."/>
            <person name="Fitzpatrick D."/>
            <person name="Nagy I."/>
            <person name="Doyle S."/>
            <person name="Anderson J.B."/>
            <person name="Grigoriev I.V."/>
            <person name="Gueldener U."/>
            <person name="Muensterkoetter M."/>
            <person name="Nagy L.G."/>
        </authorList>
    </citation>
    <scope>NUCLEOTIDE SEQUENCE [LARGE SCALE GENOMIC DNA]</scope>
    <source>
        <strain evidence="2">Ar21-2</strain>
    </source>
</reference>
<dbReference type="OMA" id="SHWHELS"/>
<name>A0A2H3E779_ARMGA</name>
<evidence type="ECO:0000313" key="2">
    <source>
        <dbReference type="Proteomes" id="UP000217790"/>
    </source>
</evidence>
<sequence length="395" mass="44960">MEKACTGIMRLPQELVATIIQENQKDKTTLRSCSLVAHSWTYPSQGPIFSRISFNRHHLYDNNERLIERFRSLISVRPLLATLVKAVEISPLLDAQLLTYTLRQLVNLECISLNLRQSHWHELSQSMQDTLRDAFRSPQINSVELQDGHFLHSADFSALIGTNAHLKQLSFSTISCENLGLDQGAHESSLRLSSLSLSLDDGSCLNLVRVLQTSVSLSSLQYLSVLTTQSEYLAEHASIMKRILRQLNGRPLERLVMNVCLGEPLSGVLDISQLRSIQIKLWWIRPEQHTKPDEWLRWLSDSLKELTRVEEITLEIFYATSLTAYNEWGALDAALERMLSLKRVYVNLDIYDSVSGRWRLLKEYPGAVREDMRSVLPMVASRGLLDVEIAANYPG</sequence>